<feature type="compositionally biased region" description="Basic and acidic residues" evidence="1">
    <location>
        <begin position="78"/>
        <end position="88"/>
    </location>
</feature>
<comment type="caution">
    <text evidence="2">The sequence shown here is derived from an EMBL/GenBank/DDBJ whole genome shotgun (WGS) entry which is preliminary data.</text>
</comment>
<proteinExistence type="predicted"/>
<name>A0AAV3RXW0_LITER</name>
<dbReference type="EMBL" id="BAABME010013839">
    <property type="protein sequence ID" value="GAA0186576.1"/>
    <property type="molecule type" value="Genomic_DNA"/>
</dbReference>
<dbReference type="Proteomes" id="UP001454036">
    <property type="component" value="Unassembled WGS sequence"/>
</dbReference>
<organism evidence="2 3">
    <name type="scientific">Lithospermum erythrorhizon</name>
    <name type="common">Purple gromwell</name>
    <name type="synonym">Lithospermum officinale var. erythrorhizon</name>
    <dbReference type="NCBI Taxonomy" id="34254"/>
    <lineage>
        <taxon>Eukaryota</taxon>
        <taxon>Viridiplantae</taxon>
        <taxon>Streptophyta</taxon>
        <taxon>Embryophyta</taxon>
        <taxon>Tracheophyta</taxon>
        <taxon>Spermatophyta</taxon>
        <taxon>Magnoliopsida</taxon>
        <taxon>eudicotyledons</taxon>
        <taxon>Gunneridae</taxon>
        <taxon>Pentapetalae</taxon>
        <taxon>asterids</taxon>
        <taxon>lamiids</taxon>
        <taxon>Boraginales</taxon>
        <taxon>Boraginaceae</taxon>
        <taxon>Boraginoideae</taxon>
        <taxon>Lithospermeae</taxon>
        <taxon>Lithospermum</taxon>
    </lineage>
</organism>
<feature type="compositionally biased region" description="Basic and acidic residues" evidence="1">
    <location>
        <begin position="95"/>
        <end position="105"/>
    </location>
</feature>
<keyword evidence="3" id="KW-1185">Reference proteome</keyword>
<reference evidence="2 3" key="1">
    <citation type="submission" date="2024-01" db="EMBL/GenBank/DDBJ databases">
        <title>The complete chloroplast genome sequence of Lithospermum erythrorhizon: insights into the phylogenetic relationship among Boraginaceae species and the maternal lineages of purple gromwells.</title>
        <authorList>
            <person name="Okada T."/>
            <person name="Watanabe K."/>
        </authorList>
    </citation>
    <scope>NUCLEOTIDE SEQUENCE [LARGE SCALE GENOMIC DNA]</scope>
</reference>
<sequence length="105" mass="11674">MQPVTNNLERTVDMTKSTTPCAEKRSHDNVSNSFPSNAKRKKIGSIRKSTTNVVGKSDEPVKDTSASLMVSQLLQHLAPKDDKEHPDSDFSALYLDKDAEDNLDR</sequence>
<feature type="region of interest" description="Disordered" evidence="1">
    <location>
        <begin position="77"/>
        <end position="105"/>
    </location>
</feature>
<evidence type="ECO:0000313" key="2">
    <source>
        <dbReference type="EMBL" id="GAA0186576.1"/>
    </source>
</evidence>
<evidence type="ECO:0000256" key="1">
    <source>
        <dbReference type="SAM" id="MobiDB-lite"/>
    </source>
</evidence>
<feature type="region of interest" description="Disordered" evidence="1">
    <location>
        <begin position="1"/>
        <end position="62"/>
    </location>
</feature>
<dbReference type="AlphaFoldDB" id="A0AAV3RXW0"/>
<protein>
    <submittedName>
        <fullName evidence="2">Uncharacterized protein</fullName>
    </submittedName>
</protein>
<evidence type="ECO:0000313" key="3">
    <source>
        <dbReference type="Proteomes" id="UP001454036"/>
    </source>
</evidence>
<feature type="compositionally biased region" description="Polar residues" evidence="1">
    <location>
        <begin position="1"/>
        <end position="20"/>
    </location>
</feature>
<accession>A0AAV3RXW0</accession>
<gene>
    <name evidence="2" type="ORF">LIER_33864</name>
</gene>